<dbReference type="Proteomes" id="UP001217838">
    <property type="component" value="Unassembled WGS sequence"/>
</dbReference>
<accession>A0ABT5BIP0</accession>
<evidence type="ECO:0000313" key="4">
    <source>
        <dbReference type="Proteomes" id="UP001217838"/>
    </source>
</evidence>
<evidence type="ECO:0000313" key="3">
    <source>
        <dbReference type="EMBL" id="MDC0672907.1"/>
    </source>
</evidence>
<dbReference type="InterPro" id="IPR009003">
    <property type="entry name" value="Peptidase_S1_PA"/>
</dbReference>
<dbReference type="PANTHER" id="PTHR14389">
    <property type="entry name" value="SI:CH1073-475A24.1"/>
    <property type="match status" value="1"/>
</dbReference>
<feature type="domain" description="Endonuclease/exonuclease/phosphatase" evidence="2">
    <location>
        <begin position="376"/>
        <end position="635"/>
    </location>
</feature>
<dbReference type="SUPFAM" id="SSF56219">
    <property type="entry name" value="DNase I-like"/>
    <property type="match status" value="1"/>
</dbReference>
<dbReference type="Gene3D" id="3.60.10.10">
    <property type="entry name" value="Endonuclease/exonuclease/phosphatase"/>
    <property type="match status" value="1"/>
</dbReference>
<protein>
    <submittedName>
        <fullName evidence="3">Trypsin-like peptidase domain-containing protein</fullName>
    </submittedName>
</protein>
<dbReference type="SUPFAM" id="SSF50494">
    <property type="entry name" value="Trypsin-like serine proteases"/>
    <property type="match status" value="1"/>
</dbReference>
<dbReference type="Pfam" id="PF13365">
    <property type="entry name" value="Trypsin_2"/>
    <property type="match status" value="1"/>
</dbReference>
<dbReference type="Pfam" id="PF03372">
    <property type="entry name" value="Exo_endo_phos"/>
    <property type="match status" value="1"/>
</dbReference>
<dbReference type="InterPro" id="IPR036691">
    <property type="entry name" value="Endo/exonu/phosph_ase_sf"/>
</dbReference>
<evidence type="ECO:0000259" key="2">
    <source>
        <dbReference type="Pfam" id="PF03372"/>
    </source>
</evidence>
<comment type="caution">
    <text evidence="3">The sequence shown here is derived from an EMBL/GenBank/DDBJ whole genome shotgun (WGS) entry which is preliminary data.</text>
</comment>
<reference evidence="3 4" key="1">
    <citation type="submission" date="2022-11" db="EMBL/GenBank/DDBJ databases">
        <title>Minimal conservation of predation-associated metabolite biosynthetic gene clusters underscores biosynthetic potential of Myxococcota including descriptions for ten novel species: Archangium lansinium sp. nov., Myxococcus landrumus sp. nov., Nannocystis bai.</title>
        <authorList>
            <person name="Ahearne A."/>
            <person name="Stevens C."/>
            <person name="Dowd S."/>
        </authorList>
    </citation>
    <scope>NUCLEOTIDE SEQUENCE [LARGE SCALE GENOMIC DNA]</scope>
    <source>
        <strain evidence="3 4">NCELM</strain>
    </source>
</reference>
<organism evidence="3 4">
    <name type="scientific">Nannocystis radixulma</name>
    <dbReference type="NCBI Taxonomy" id="2995305"/>
    <lineage>
        <taxon>Bacteria</taxon>
        <taxon>Pseudomonadati</taxon>
        <taxon>Myxococcota</taxon>
        <taxon>Polyangia</taxon>
        <taxon>Nannocystales</taxon>
        <taxon>Nannocystaceae</taxon>
        <taxon>Nannocystis</taxon>
    </lineage>
</organism>
<gene>
    <name evidence="3" type="ORF">POL58_34460</name>
</gene>
<evidence type="ECO:0000256" key="1">
    <source>
        <dbReference type="SAM" id="MobiDB-lite"/>
    </source>
</evidence>
<feature type="region of interest" description="Disordered" evidence="1">
    <location>
        <begin position="647"/>
        <end position="669"/>
    </location>
</feature>
<proteinExistence type="predicted"/>
<dbReference type="InterPro" id="IPR043504">
    <property type="entry name" value="Peptidase_S1_PA_chymotrypsin"/>
</dbReference>
<dbReference type="RefSeq" id="WP_272005098.1">
    <property type="nucleotide sequence ID" value="NZ_JAQNDN010000020.1"/>
</dbReference>
<name>A0ABT5BIP0_9BACT</name>
<sequence>MRTKNLSLEVPFLQNPEESPDKVVMAIPDNIASQLAIGAETGLRMRAFRKRAELRPATLEGLKIDLPPSTLEGPKVEDLIGRAEVPLAMLDELRFENIIGRDNLLPACFLKIGAERARSVCLVSTSGTNYKGERGSWRGTGFMISPNILVTNHHVLHTMEAARAATFEFGYEVDEDGNVGLRQTFTADPNRLFVTSSHEHLDYTFVWLDGEPGTLFGVIPATRAQFELASGDFANIIQHAHGGPKMISLQENNICHHDLRVLHYSSDTEDGSSGSPIFNNTWNLIGLHHAARRQATGSYINEGLTFSAIATDLERRVQAGEDAADAREVLAAFTGVDPLLGFFGGLGRTPPSSSGELESVETIYRGEADDIDVGFWNVEWFCKNYREKLDVVAQVILSMNLDVWALSESSFAATEALVEHLRTRYKAVFEFAASEPNAGAGKQALTVMWNPRTVKGEKLEWPAELEEWFAVRSEDFDELALESVDGKVFDRYPALYQFSVRNRDRSDAFVFNLVPVHLKARDEGSKRRQMASKILAAAVQRMIDGHGAPHDWLIGGDFNATLASEDFAALSGSGMVPLSVQDEEEGGFSYVARPKSLIDHIFVSPNLARIVGPEDFFIVARDRELPEFVEQISDHRPVLVRLSLGRPRPEAASGRGKSLPQSLVAALRR</sequence>
<dbReference type="InterPro" id="IPR005135">
    <property type="entry name" value="Endo/exonuclease/phosphatase"/>
</dbReference>
<dbReference type="EMBL" id="JAQNDN010000020">
    <property type="protein sequence ID" value="MDC0672907.1"/>
    <property type="molecule type" value="Genomic_DNA"/>
</dbReference>
<keyword evidence="4" id="KW-1185">Reference proteome</keyword>
<dbReference type="PANTHER" id="PTHR14389:SF3">
    <property type="entry name" value="PROTEIN FAM111A-LIKE"/>
    <property type="match status" value="1"/>
</dbReference>
<dbReference type="Gene3D" id="2.40.10.10">
    <property type="entry name" value="Trypsin-like serine proteases"/>
    <property type="match status" value="2"/>
</dbReference>